<comment type="caution">
    <text evidence="2">The sequence shown here is derived from an EMBL/GenBank/DDBJ whole genome shotgun (WGS) entry which is preliminary data.</text>
</comment>
<dbReference type="PANTHER" id="PTHR46890">
    <property type="entry name" value="NON-LTR RETROLELEMENT REVERSE TRANSCRIPTASE-LIKE PROTEIN-RELATED"/>
    <property type="match status" value="1"/>
</dbReference>
<dbReference type="AlphaFoldDB" id="A0A438DSI8"/>
<dbReference type="InterPro" id="IPR052343">
    <property type="entry name" value="Retrotransposon-Effector_Assoc"/>
</dbReference>
<sequence length="925" mass="104856">MARERVKSIRKGSFGVELKSFDVEVLHSLFQKEEELRVVGFQWWTLRRLGFIDREEGCQKEEALLLKPNMGKSTWKWPELGCLMDEKKERGLGAYCGITRFLMGSGHSEKDRRGVRGLPRSRFPNGEAEDLQWTRILVKLNDEKPPNVVESGNIVGTEGEAIARTIEPVRGKDDSPRLEDLLRLVDGTRGSPSPRSAEAFVASRPTPLEAFPRKFGSSYFKLPSLKDSGRAKEKEPVGPFHFFPLGVRKPVETFGRGTTFRGEFKDRLCSNGGSFEYYDCSEAGSEKFQRESPGRMVIGKEFSVMETVTRWELMEVNNGNTEESGEELCLASATPLEVRGWEETSWEESDLARRRKQKVQCKEEGARFWLSNEVKETKIQTMSEGVVRSLGSGRFLDWGAGCSRLCGWDFDMLGQKVPGIAGDGGRKILCGRARAIRGIWDDPWFAQVVDDLELLDLLCKGVVLLDGGAGRRGRANFRLAAKLKGLSERETLKNEAKETFKKWVLLEETHWRQLSRELWLKEGDKNTRFFHRMPMPTGETTLWIESRSMGWSWMRSRSEAEALEMPFTEEEIFLALMEMNGDKAPGLDGFTVAFWQSCWDFVKRRLKKVLGKVVSAIKTFVRGRQILDASLIANEVVDYWQKQKKKGLVCKLDIEKAYDSINWNFLMKKASFPARGCIKDPISPYLFVLGMEVLSALIRRALMGASFLEEHLTHLGWILAWFEAALGLRINLAKSELIPVGEVEDIEEMVGVRKVIGVKYGQEGCGWRTNEARGTFGVGVWKEILKEASWCWDNIEFKVGRGLRSSSGLTIGAATQRVQNFPSFMPWRRVASFAKGLQISSEEDSVLWKGGGLDIFRIRDAYNLLAAPNPLVFPKKSIWVDKVPTKVAFFAWEATWEKILTLDRLQNEGGSSLIVVICVAVKRKM</sequence>
<organism evidence="2 3">
    <name type="scientific">Vitis vinifera</name>
    <name type="common">Grape</name>
    <dbReference type="NCBI Taxonomy" id="29760"/>
    <lineage>
        <taxon>Eukaryota</taxon>
        <taxon>Viridiplantae</taxon>
        <taxon>Streptophyta</taxon>
        <taxon>Embryophyta</taxon>
        <taxon>Tracheophyta</taxon>
        <taxon>Spermatophyta</taxon>
        <taxon>Magnoliopsida</taxon>
        <taxon>eudicotyledons</taxon>
        <taxon>Gunneridae</taxon>
        <taxon>Pentapetalae</taxon>
        <taxon>rosids</taxon>
        <taxon>Vitales</taxon>
        <taxon>Vitaceae</taxon>
        <taxon>Viteae</taxon>
        <taxon>Vitis</taxon>
    </lineage>
</organism>
<protein>
    <recommendedName>
        <fullName evidence="1">Reverse transcriptase zinc-binding domain-containing protein</fullName>
    </recommendedName>
</protein>
<gene>
    <name evidence="2" type="ORF">CK203_082390</name>
</gene>
<accession>A0A438DSI8</accession>
<evidence type="ECO:0000259" key="1">
    <source>
        <dbReference type="Pfam" id="PF13966"/>
    </source>
</evidence>
<name>A0A438DSI8_VITVI</name>
<dbReference type="PANTHER" id="PTHR46890:SF50">
    <property type="entry name" value="RNA-DIRECTED DNA POLYMERASE, EUKARYOTA, REVERSE TRANSCRIPTASE ZINC-BINDING DOMAIN PROTEIN-RELATED"/>
    <property type="match status" value="1"/>
</dbReference>
<feature type="domain" description="Reverse transcriptase zinc-binding" evidence="1">
    <location>
        <begin position="856"/>
        <end position="909"/>
    </location>
</feature>
<reference evidence="2 3" key="1">
    <citation type="journal article" date="2018" name="PLoS Genet.">
        <title>Population sequencing reveals clonal diversity and ancestral inbreeding in the grapevine cultivar Chardonnay.</title>
        <authorList>
            <person name="Roach M.J."/>
            <person name="Johnson D.L."/>
            <person name="Bohlmann J."/>
            <person name="van Vuuren H.J."/>
            <person name="Jones S.J."/>
            <person name="Pretorius I.S."/>
            <person name="Schmidt S.A."/>
            <person name="Borneman A.R."/>
        </authorList>
    </citation>
    <scope>NUCLEOTIDE SEQUENCE [LARGE SCALE GENOMIC DNA]</scope>
    <source>
        <strain evidence="3">cv. Chardonnay</strain>
        <tissue evidence="2">Leaf</tissue>
    </source>
</reference>
<dbReference type="InterPro" id="IPR026960">
    <property type="entry name" value="RVT-Znf"/>
</dbReference>
<evidence type="ECO:0000313" key="3">
    <source>
        <dbReference type="Proteomes" id="UP000288805"/>
    </source>
</evidence>
<evidence type="ECO:0000313" key="2">
    <source>
        <dbReference type="EMBL" id="RVW38449.1"/>
    </source>
</evidence>
<proteinExistence type="predicted"/>
<dbReference type="EMBL" id="QGNW01001506">
    <property type="protein sequence ID" value="RVW38449.1"/>
    <property type="molecule type" value="Genomic_DNA"/>
</dbReference>
<dbReference type="Pfam" id="PF13966">
    <property type="entry name" value="zf-RVT"/>
    <property type="match status" value="1"/>
</dbReference>
<dbReference type="Proteomes" id="UP000288805">
    <property type="component" value="Unassembled WGS sequence"/>
</dbReference>